<comment type="caution">
    <text evidence="3">The sequence shown here is derived from an EMBL/GenBank/DDBJ whole genome shotgun (WGS) entry which is preliminary data.</text>
</comment>
<feature type="region of interest" description="Disordered" evidence="2">
    <location>
        <begin position="1"/>
        <end position="20"/>
    </location>
</feature>
<organism evidence="3 4">
    <name type="scientific">Sordaria brevicollis</name>
    <dbReference type="NCBI Taxonomy" id="83679"/>
    <lineage>
        <taxon>Eukaryota</taxon>
        <taxon>Fungi</taxon>
        <taxon>Dikarya</taxon>
        <taxon>Ascomycota</taxon>
        <taxon>Pezizomycotina</taxon>
        <taxon>Sordariomycetes</taxon>
        <taxon>Sordariomycetidae</taxon>
        <taxon>Sordariales</taxon>
        <taxon>Sordariaceae</taxon>
        <taxon>Sordaria</taxon>
    </lineage>
</organism>
<protein>
    <submittedName>
        <fullName evidence="3">Uncharacterized protein</fullName>
    </submittedName>
</protein>
<dbReference type="AlphaFoldDB" id="A0AAE0PE34"/>
<feature type="compositionally biased region" description="Basic and acidic residues" evidence="2">
    <location>
        <begin position="121"/>
        <end position="138"/>
    </location>
</feature>
<keyword evidence="1" id="KW-0175">Coiled coil</keyword>
<feature type="region of interest" description="Disordered" evidence="2">
    <location>
        <begin position="35"/>
        <end position="54"/>
    </location>
</feature>
<accession>A0AAE0PE34</accession>
<gene>
    <name evidence="3" type="ORF">B0T20DRAFT_498069</name>
</gene>
<reference evidence="3" key="1">
    <citation type="journal article" date="2023" name="Mol. Phylogenet. Evol.">
        <title>Genome-scale phylogeny and comparative genomics of the fungal order Sordariales.</title>
        <authorList>
            <person name="Hensen N."/>
            <person name="Bonometti L."/>
            <person name="Westerberg I."/>
            <person name="Brannstrom I.O."/>
            <person name="Guillou S."/>
            <person name="Cros-Aarteil S."/>
            <person name="Calhoun S."/>
            <person name="Haridas S."/>
            <person name="Kuo A."/>
            <person name="Mondo S."/>
            <person name="Pangilinan J."/>
            <person name="Riley R."/>
            <person name="LaButti K."/>
            <person name="Andreopoulos B."/>
            <person name="Lipzen A."/>
            <person name="Chen C."/>
            <person name="Yan M."/>
            <person name="Daum C."/>
            <person name="Ng V."/>
            <person name="Clum A."/>
            <person name="Steindorff A."/>
            <person name="Ohm R.A."/>
            <person name="Martin F."/>
            <person name="Silar P."/>
            <person name="Natvig D.O."/>
            <person name="Lalanne C."/>
            <person name="Gautier V."/>
            <person name="Ament-Velasquez S.L."/>
            <person name="Kruys A."/>
            <person name="Hutchinson M.I."/>
            <person name="Powell A.J."/>
            <person name="Barry K."/>
            <person name="Miller A.N."/>
            <person name="Grigoriev I.V."/>
            <person name="Debuchy R."/>
            <person name="Gladieux P."/>
            <person name="Hiltunen Thoren M."/>
            <person name="Johannesson H."/>
        </authorList>
    </citation>
    <scope>NUCLEOTIDE SEQUENCE</scope>
    <source>
        <strain evidence="3">FGSC 1904</strain>
    </source>
</reference>
<evidence type="ECO:0000313" key="3">
    <source>
        <dbReference type="EMBL" id="KAK3398278.1"/>
    </source>
</evidence>
<dbReference type="Proteomes" id="UP001281003">
    <property type="component" value="Unassembled WGS sequence"/>
</dbReference>
<proteinExistence type="predicted"/>
<reference evidence="3" key="2">
    <citation type="submission" date="2023-07" db="EMBL/GenBank/DDBJ databases">
        <authorList>
            <consortium name="Lawrence Berkeley National Laboratory"/>
            <person name="Haridas S."/>
            <person name="Hensen N."/>
            <person name="Bonometti L."/>
            <person name="Westerberg I."/>
            <person name="Brannstrom I.O."/>
            <person name="Guillou S."/>
            <person name="Cros-Aarteil S."/>
            <person name="Calhoun S."/>
            <person name="Kuo A."/>
            <person name="Mondo S."/>
            <person name="Pangilinan J."/>
            <person name="Riley R."/>
            <person name="LaButti K."/>
            <person name="Andreopoulos B."/>
            <person name="Lipzen A."/>
            <person name="Chen C."/>
            <person name="Yanf M."/>
            <person name="Daum C."/>
            <person name="Ng V."/>
            <person name="Clum A."/>
            <person name="Steindorff A."/>
            <person name="Ohm R."/>
            <person name="Martin F."/>
            <person name="Silar P."/>
            <person name="Natvig D."/>
            <person name="Lalanne C."/>
            <person name="Gautier V."/>
            <person name="Ament-velasquez S.L."/>
            <person name="Kruys A."/>
            <person name="Hutchinson M.I."/>
            <person name="Powell A.J."/>
            <person name="Barry K."/>
            <person name="Miller A.N."/>
            <person name="Grigoriev I.V."/>
            <person name="Debuchy R."/>
            <person name="Gladieux P."/>
            <person name="Thoren M.H."/>
            <person name="Johannesson H."/>
        </authorList>
    </citation>
    <scope>NUCLEOTIDE SEQUENCE</scope>
    <source>
        <strain evidence="3">FGSC 1904</strain>
    </source>
</reference>
<evidence type="ECO:0000313" key="4">
    <source>
        <dbReference type="Proteomes" id="UP001281003"/>
    </source>
</evidence>
<name>A0AAE0PE34_SORBR</name>
<sequence length="497" mass="56368">MLEAVDFTMPPTNENPHPGNYPQMGAFGGFANETSRQIHQPRSQRSQHELEPGQQIEGLQLRYSKLEAKTDKLMKALHQFRGVLDDSVAETKSLKRKIAMMEDEPQETQATLRRRLTFGSTREEDQQAEHQSVSDEKETEYKTQIQQLEAMNQHLNAQNNMLCSETTDLRKKLQDQTTEYMHEMAELRATSFNPVRVSSMDIEQDWERLSIRVRDFVYDHMCGDFGPAQLEAIQDTGGFKVIKKLCANRQEALRCKWICASLLQSTVWEFLYSQIFGPRGRMWCGDVGRKFGVLYQEVSGLIRTNHNHDVPQSILADLNDWRSRSTNFLLNVSATKESHAQELAGELVDSLTGFFSTPTDPSDSQTISATTEEITKDANEIISSAANLDLMLRKPRSEYTLFFRRYTPLHRPQYSGYAFDPSRMEQSKMGPRVTDATATVDFAVAPGLMKAGNDDGEMYKNQWVVVKMEVVCNMEELLNLSNAGGNEAGEEVSGNGE</sequence>
<dbReference type="EMBL" id="JAUTDP010000006">
    <property type="protein sequence ID" value="KAK3398278.1"/>
    <property type="molecule type" value="Genomic_DNA"/>
</dbReference>
<evidence type="ECO:0000256" key="1">
    <source>
        <dbReference type="SAM" id="Coils"/>
    </source>
</evidence>
<keyword evidence="4" id="KW-1185">Reference proteome</keyword>
<feature type="compositionally biased region" description="Polar residues" evidence="2">
    <location>
        <begin position="35"/>
        <end position="44"/>
    </location>
</feature>
<feature type="region of interest" description="Disordered" evidence="2">
    <location>
        <begin position="119"/>
        <end position="138"/>
    </location>
</feature>
<feature type="coiled-coil region" evidence="1">
    <location>
        <begin position="138"/>
        <end position="190"/>
    </location>
</feature>
<evidence type="ECO:0000256" key="2">
    <source>
        <dbReference type="SAM" id="MobiDB-lite"/>
    </source>
</evidence>
<feature type="coiled-coil region" evidence="1">
    <location>
        <begin position="56"/>
        <end position="104"/>
    </location>
</feature>